<comment type="caution">
    <text evidence="2">The sequence shown here is derived from an EMBL/GenBank/DDBJ whole genome shotgun (WGS) entry which is preliminary data.</text>
</comment>
<accession>A0A0A2GZR4</accession>
<evidence type="ECO:0000313" key="2">
    <source>
        <dbReference type="EMBL" id="KGO05885.1"/>
    </source>
</evidence>
<keyword evidence="1" id="KW-1133">Transmembrane helix</keyword>
<organism evidence="2 3">
    <name type="scientific">Dokdonia donghaensis DSW-1</name>
    <dbReference type="NCBI Taxonomy" id="1300343"/>
    <lineage>
        <taxon>Bacteria</taxon>
        <taxon>Pseudomonadati</taxon>
        <taxon>Bacteroidota</taxon>
        <taxon>Flavobacteriia</taxon>
        <taxon>Flavobacteriales</taxon>
        <taxon>Flavobacteriaceae</taxon>
        <taxon>Dokdonia</taxon>
    </lineage>
</organism>
<feature type="transmembrane region" description="Helical" evidence="1">
    <location>
        <begin position="329"/>
        <end position="347"/>
    </location>
</feature>
<proteinExistence type="predicted"/>
<dbReference type="RefSeq" id="WP_035324907.1">
    <property type="nucleotide sequence ID" value="NZ_CP015125.1"/>
</dbReference>
<evidence type="ECO:0008006" key="4">
    <source>
        <dbReference type="Google" id="ProtNLM"/>
    </source>
</evidence>
<dbReference type="AlphaFoldDB" id="A0A0A2GZR4"/>
<dbReference type="PATRIC" id="fig|1300343.5.peg.1971"/>
<dbReference type="KEGG" id="ddo:I597_1964"/>
<keyword evidence="1" id="KW-0472">Membrane</keyword>
<evidence type="ECO:0000313" key="3">
    <source>
        <dbReference type="Proteomes" id="UP000030140"/>
    </source>
</evidence>
<sequence>MGKEKVVLNSHDELVEFFKNIDRDSFLNDKGVVLIENFEFNFDIILPFKLKVQGGLSDINRYFRSSKNKFMSCAFTKDVTVIDCGFEMFFESNCVFEKEVKIISRSTNLSFKNSKINRLNLEGATFGGAGKEGGKLRLKKCEVGFSNFKNAKFYSIVDFYNTTFLENVIFNKTDFLNLVILSATTFKKNALFTYTLLDDKVIMRNTVFEKGLDLSLAIIKGDLALFDIKLSSKPYKVIADILSEDEYEDSVANTGEIPIHNKQETFRLLKMYFAIVHNVPESLKYKRLEKETYQVNLRNKEGTIENLLERFNLWLNEFSSKHSTSYGRAFVFTIVIGWLFFYFSLISTKSFEFSLIPTRWALSEGAKYFAQFMIPTHSFKYMDDNVVLSNSFYIFDFIGRLFVGYGVFQFIQAFRKYK</sequence>
<gene>
    <name evidence="2" type="ORF">NV36_02835</name>
</gene>
<dbReference type="Proteomes" id="UP000030140">
    <property type="component" value="Unassembled WGS sequence"/>
</dbReference>
<dbReference type="EMBL" id="JSAQ01000001">
    <property type="protein sequence ID" value="KGO05885.1"/>
    <property type="molecule type" value="Genomic_DNA"/>
</dbReference>
<feature type="transmembrane region" description="Helical" evidence="1">
    <location>
        <begin position="392"/>
        <end position="411"/>
    </location>
</feature>
<protein>
    <recommendedName>
        <fullName evidence="4">Pentapeptide repeat-containing protein</fullName>
    </recommendedName>
</protein>
<reference evidence="2 3" key="1">
    <citation type="submission" date="2014-10" db="EMBL/GenBank/DDBJ databases">
        <title>Draft genome sequence of the proteorhodopsin-containing marine bacterium Dokdonia donghaensis.</title>
        <authorList>
            <person name="Gomez-Consarnau L."/>
            <person name="Gonzalez J.M."/>
            <person name="Riedel T."/>
            <person name="Jaenicke S."/>
            <person name="Wagner-Doebler I."/>
            <person name="Fuhrman J.A."/>
        </authorList>
    </citation>
    <scope>NUCLEOTIDE SEQUENCE [LARGE SCALE GENOMIC DNA]</scope>
    <source>
        <strain evidence="2 3">DSW-1</strain>
    </source>
</reference>
<evidence type="ECO:0000256" key="1">
    <source>
        <dbReference type="SAM" id="Phobius"/>
    </source>
</evidence>
<keyword evidence="1" id="KW-0812">Transmembrane</keyword>
<dbReference type="OrthoDB" id="1122808at2"/>
<name>A0A0A2GZR4_9FLAO</name>
<keyword evidence="3" id="KW-1185">Reference proteome</keyword>